<evidence type="ECO:0000256" key="1">
    <source>
        <dbReference type="SAM" id="MobiDB-lite"/>
    </source>
</evidence>
<dbReference type="Proteomes" id="UP001501231">
    <property type="component" value="Unassembled WGS sequence"/>
</dbReference>
<sequence length="175" mass="19279">MPERHQRPRAVRPAAEQRLTVVRIAQNGVAPRVDGSLALAPQAPPEARRRPHLSLVGGRPAPSKEEAAQATVRLVIDVLAGTRPPRQLADRAVPDVWQGLAVHRPVRARTAVAPPRILRTWLQEPTPGVVETGAVVVLNGRVHAVALRLDHHRERWRCTTLETTIPAIRENSSHK</sequence>
<dbReference type="Pfam" id="PF20060">
    <property type="entry name" value="DUF6459"/>
    <property type="match status" value="1"/>
</dbReference>
<name>A0ABN3J7S6_9ACTN</name>
<proteinExistence type="predicted"/>
<evidence type="ECO:0000313" key="3">
    <source>
        <dbReference type="Proteomes" id="UP001501231"/>
    </source>
</evidence>
<accession>A0ABN3J7S6</accession>
<dbReference type="InterPro" id="IPR045596">
    <property type="entry name" value="DUF6459"/>
</dbReference>
<feature type="region of interest" description="Disordered" evidence="1">
    <location>
        <begin position="33"/>
        <end position="64"/>
    </location>
</feature>
<organism evidence="2 3">
    <name type="scientific">Actinomadura vinacea</name>
    <dbReference type="NCBI Taxonomy" id="115336"/>
    <lineage>
        <taxon>Bacteria</taxon>
        <taxon>Bacillati</taxon>
        <taxon>Actinomycetota</taxon>
        <taxon>Actinomycetes</taxon>
        <taxon>Streptosporangiales</taxon>
        <taxon>Thermomonosporaceae</taxon>
        <taxon>Actinomadura</taxon>
    </lineage>
</organism>
<gene>
    <name evidence="2" type="ORF">GCM10010191_40240</name>
</gene>
<keyword evidence="3" id="KW-1185">Reference proteome</keyword>
<dbReference type="EMBL" id="BAAARW010000012">
    <property type="protein sequence ID" value="GAA2424029.1"/>
    <property type="molecule type" value="Genomic_DNA"/>
</dbReference>
<comment type="caution">
    <text evidence="2">The sequence shown here is derived from an EMBL/GenBank/DDBJ whole genome shotgun (WGS) entry which is preliminary data.</text>
</comment>
<evidence type="ECO:0000313" key="2">
    <source>
        <dbReference type="EMBL" id="GAA2424029.1"/>
    </source>
</evidence>
<protein>
    <submittedName>
        <fullName evidence="2">Uncharacterized protein</fullName>
    </submittedName>
</protein>
<reference evidence="2 3" key="1">
    <citation type="journal article" date="2019" name="Int. J. Syst. Evol. Microbiol.">
        <title>The Global Catalogue of Microorganisms (GCM) 10K type strain sequencing project: providing services to taxonomists for standard genome sequencing and annotation.</title>
        <authorList>
            <consortium name="The Broad Institute Genomics Platform"/>
            <consortium name="The Broad Institute Genome Sequencing Center for Infectious Disease"/>
            <person name="Wu L."/>
            <person name="Ma J."/>
        </authorList>
    </citation>
    <scope>NUCLEOTIDE SEQUENCE [LARGE SCALE GENOMIC DNA]</scope>
    <source>
        <strain evidence="2 3">JCM 3325</strain>
    </source>
</reference>
<dbReference type="RefSeq" id="WP_344590606.1">
    <property type="nucleotide sequence ID" value="NZ_BAAARW010000012.1"/>
</dbReference>